<evidence type="ECO:0000313" key="3">
    <source>
        <dbReference type="Proteomes" id="UP001219957"/>
    </source>
</evidence>
<evidence type="ECO:0000259" key="1">
    <source>
        <dbReference type="PROSITE" id="PS51186"/>
    </source>
</evidence>
<proteinExistence type="predicted"/>
<dbReference type="EMBL" id="CP109617">
    <property type="protein sequence ID" value="WED55814.1"/>
    <property type="molecule type" value="Genomic_DNA"/>
</dbReference>
<feature type="domain" description="N-acetyltransferase" evidence="1">
    <location>
        <begin position="1"/>
        <end position="138"/>
    </location>
</feature>
<keyword evidence="3" id="KW-1185">Reference proteome</keyword>
<dbReference type="Gene3D" id="3.40.630.30">
    <property type="match status" value="1"/>
</dbReference>
<gene>
    <name evidence="2" type="ORF">OE059_02845</name>
</gene>
<dbReference type="Pfam" id="PF00583">
    <property type="entry name" value="Acetyltransf_1"/>
    <property type="match status" value="1"/>
</dbReference>
<dbReference type="RefSeq" id="WP_214730279.1">
    <property type="nucleotide sequence ID" value="NZ_CP109617.1"/>
</dbReference>
<accession>A0ABY8B5H3</accession>
<dbReference type="InterPro" id="IPR016181">
    <property type="entry name" value="Acyl_CoA_acyltransferase"/>
</dbReference>
<sequence>MTRDQGTVSDYVAHLEACDHLFPTKLSERVALEPYALKLYERATSYEIWNDGRLVGLIAAYMDTDIVFISHICVLPKAPSGSGHALLEALCEEAIETNKRKIHLHVETTNERAIAFYMRHGFSELDRIDDVLVMESVL</sequence>
<dbReference type="InterPro" id="IPR000182">
    <property type="entry name" value="GNAT_dom"/>
</dbReference>
<dbReference type="Proteomes" id="UP001219957">
    <property type="component" value="Chromosome"/>
</dbReference>
<name>A0ABY8B5H3_9BACL</name>
<evidence type="ECO:0000313" key="2">
    <source>
        <dbReference type="EMBL" id="WED55814.1"/>
    </source>
</evidence>
<reference evidence="2 3" key="1">
    <citation type="submission" date="2022-10" db="EMBL/GenBank/DDBJ databases">
        <title>Complete genome sequence of Exiguobacterium profundum TSS-3 isolated from an extremely saline-alkaline spring located in Ixtapa, Chiapas-Mexico.</title>
        <authorList>
            <person name="Rincon-Rosales R."/>
            <person name="Rogel M.A."/>
            <person name="Rincon-Molina C.I."/>
            <person name="Guerrero G."/>
            <person name="Manzano-Gomez L.A."/>
            <person name="Lopez-Lopez A."/>
            <person name="Rincon Molina F.A."/>
            <person name="Martinez-Romero E."/>
        </authorList>
    </citation>
    <scope>NUCLEOTIDE SEQUENCE [LARGE SCALE GENOMIC DNA]</scope>
    <source>
        <strain evidence="2 3">TSS-3</strain>
    </source>
</reference>
<dbReference type="SUPFAM" id="SSF55729">
    <property type="entry name" value="Acyl-CoA N-acyltransferases (Nat)"/>
    <property type="match status" value="1"/>
</dbReference>
<organism evidence="2 3">
    <name type="scientific">Exiguobacterium profundum</name>
    <dbReference type="NCBI Taxonomy" id="307643"/>
    <lineage>
        <taxon>Bacteria</taxon>
        <taxon>Bacillati</taxon>
        <taxon>Bacillota</taxon>
        <taxon>Bacilli</taxon>
        <taxon>Bacillales</taxon>
        <taxon>Bacillales Family XII. Incertae Sedis</taxon>
        <taxon>Exiguobacterium</taxon>
    </lineage>
</organism>
<dbReference type="PROSITE" id="PS51186">
    <property type="entry name" value="GNAT"/>
    <property type="match status" value="1"/>
</dbReference>
<protein>
    <submittedName>
        <fullName evidence="2">GNAT family N-acetyltransferase</fullName>
    </submittedName>
</protein>
<dbReference type="CDD" id="cd04301">
    <property type="entry name" value="NAT_SF"/>
    <property type="match status" value="1"/>
</dbReference>